<dbReference type="AlphaFoldDB" id="A0A6C0JDK1"/>
<dbReference type="SUPFAM" id="SSF81606">
    <property type="entry name" value="PP2C-like"/>
    <property type="match status" value="1"/>
</dbReference>
<dbReference type="EMBL" id="MN740389">
    <property type="protein sequence ID" value="QHU03915.1"/>
    <property type="molecule type" value="Genomic_DNA"/>
</dbReference>
<proteinExistence type="predicted"/>
<evidence type="ECO:0000313" key="2">
    <source>
        <dbReference type="EMBL" id="QHU03915.1"/>
    </source>
</evidence>
<evidence type="ECO:0000259" key="1">
    <source>
        <dbReference type="SMART" id="SM00332"/>
    </source>
</evidence>
<organism evidence="2">
    <name type="scientific">viral metagenome</name>
    <dbReference type="NCBI Taxonomy" id="1070528"/>
    <lineage>
        <taxon>unclassified sequences</taxon>
        <taxon>metagenomes</taxon>
        <taxon>organismal metagenomes</taxon>
    </lineage>
</organism>
<dbReference type="SMART" id="SM00332">
    <property type="entry name" value="PP2Cc"/>
    <property type="match status" value="1"/>
</dbReference>
<dbReference type="InterPro" id="IPR036457">
    <property type="entry name" value="PPM-type-like_dom_sf"/>
</dbReference>
<accession>A0A6C0JDK1</accession>
<reference evidence="2" key="1">
    <citation type="journal article" date="2020" name="Nature">
        <title>Giant virus diversity and host interactions through global metagenomics.</title>
        <authorList>
            <person name="Schulz F."/>
            <person name="Roux S."/>
            <person name="Paez-Espino D."/>
            <person name="Jungbluth S."/>
            <person name="Walsh D.A."/>
            <person name="Denef V.J."/>
            <person name="McMahon K.D."/>
            <person name="Konstantinidis K.T."/>
            <person name="Eloe-Fadrosh E.A."/>
            <person name="Kyrpides N.C."/>
            <person name="Woyke T."/>
        </authorList>
    </citation>
    <scope>NUCLEOTIDE SEQUENCE</scope>
    <source>
        <strain evidence="2">GVMAG-M-3300027708-20</strain>
    </source>
</reference>
<dbReference type="Pfam" id="PF00481">
    <property type="entry name" value="PP2C"/>
    <property type="match status" value="1"/>
</dbReference>
<dbReference type="Gene3D" id="3.60.40.10">
    <property type="entry name" value="PPM-type phosphatase domain"/>
    <property type="match status" value="1"/>
</dbReference>
<feature type="domain" description="PPM-type phosphatase" evidence="1">
    <location>
        <begin position="2"/>
        <end position="287"/>
    </location>
</feature>
<protein>
    <recommendedName>
        <fullName evidence="1">PPM-type phosphatase domain-containing protein</fullName>
    </recommendedName>
</protein>
<sequence>MMMDYGYAVKIETATRQLCKGQDYVEHGHGVDVESGEEFDWVILNDGHGSNSCIRFIRDIPIEKKAKLMGTADPVEAFVLHIDSSGCVEQYESSGATVVIVKFYSKYAICFSSGDSQVAVFKDRKLEYLSKEHNCHNAEEVTRMTNMGFKVSTDRNTNSKMVSKNQLVVTDSVHMAFPGKNDDGRRLACTQALGHNSLTGYAPERKCIIYEPGSSYRFVLGSDGFMDMHMWNSSEDIEEILTKTAQQLCGKAAGRWMQTWEVTHPDGKVEFNRYSDDMYDDVAVIVADVTPI</sequence>
<dbReference type="InterPro" id="IPR001932">
    <property type="entry name" value="PPM-type_phosphatase-like_dom"/>
</dbReference>
<name>A0A6C0JDK1_9ZZZZ</name>